<dbReference type="Proteomes" id="UP001241377">
    <property type="component" value="Unassembled WGS sequence"/>
</dbReference>
<protein>
    <submittedName>
        <fullName evidence="1">Uncharacterized protein</fullName>
    </submittedName>
</protein>
<gene>
    <name evidence="1" type="ORF">QFC19_002697</name>
</gene>
<dbReference type="EMBL" id="JASBWR010000023">
    <property type="protein sequence ID" value="KAJ9107954.1"/>
    <property type="molecule type" value="Genomic_DNA"/>
</dbReference>
<keyword evidence="2" id="KW-1185">Reference proteome</keyword>
<evidence type="ECO:0000313" key="2">
    <source>
        <dbReference type="Proteomes" id="UP001241377"/>
    </source>
</evidence>
<comment type="caution">
    <text evidence="1">The sequence shown here is derived from an EMBL/GenBank/DDBJ whole genome shotgun (WGS) entry which is preliminary data.</text>
</comment>
<reference evidence="1" key="1">
    <citation type="submission" date="2023-04" db="EMBL/GenBank/DDBJ databases">
        <title>Draft Genome sequencing of Naganishia species isolated from polar environments using Oxford Nanopore Technology.</title>
        <authorList>
            <person name="Leo P."/>
            <person name="Venkateswaran K."/>
        </authorList>
    </citation>
    <scope>NUCLEOTIDE SEQUENCE</scope>
    <source>
        <strain evidence="1">MNA-CCFEE 5261</strain>
    </source>
</reference>
<sequence>MTSQLLDLYIDAFSEGPRISRSSRPDRRPSGSSKSDPEADPNPAFGQRPYERPQQPFQPPFPFMDNQPGFGVGGPSMASQIPVHIPTDPNGVLRETDGAVSLLANSALVIVRQLEMLNVFMGFEQANRYAILNPQGEHVG</sequence>
<evidence type="ECO:0000313" key="1">
    <source>
        <dbReference type="EMBL" id="KAJ9107954.1"/>
    </source>
</evidence>
<proteinExistence type="predicted"/>
<name>A0ACC2W9T1_9TREE</name>
<accession>A0ACC2W9T1</accession>
<organism evidence="1 2">
    <name type="scientific">Naganishia cerealis</name>
    <dbReference type="NCBI Taxonomy" id="610337"/>
    <lineage>
        <taxon>Eukaryota</taxon>
        <taxon>Fungi</taxon>
        <taxon>Dikarya</taxon>
        <taxon>Basidiomycota</taxon>
        <taxon>Agaricomycotina</taxon>
        <taxon>Tremellomycetes</taxon>
        <taxon>Filobasidiales</taxon>
        <taxon>Filobasidiaceae</taxon>
        <taxon>Naganishia</taxon>
    </lineage>
</organism>